<dbReference type="PANTHER" id="PTHR37542:SF1">
    <property type="entry name" value="PRION-INHIBITION AND PROPAGATION HELO DOMAIN-CONTAINING PROTEIN"/>
    <property type="match status" value="1"/>
</dbReference>
<proteinExistence type="predicted"/>
<keyword evidence="3" id="KW-1185">Reference proteome</keyword>
<evidence type="ECO:0000313" key="2">
    <source>
        <dbReference type="EMBL" id="KAH0545480.1"/>
    </source>
</evidence>
<gene>
    <name evidence="2" type="ORF">FGG08_000481</name>
</gene>
<dbReference type="InterPro" id="IPR056002">
    <property type="entry name" value="DUF7580"/>
</dbReference>
<dbReference type="Pfam" id="PF24476">
    <property type="entry name" value="DUF7580"/>
    <property type="match status" value="1"/>
</dbReference>
<dbReference type="SUPFAM" id="SSF56112">
    <property type="entry name" value="Protein kinase-like (PK-like)"/>
    <property type="match status" value="1"/>
</dbReference>
<sequence length="565" mass="62844">MNPFGVTLGAITEICRITIFIRDIIADGRAYDPDRQGIRDKLEHELLFMESFRELFFDNDGALMRYDRLPTNLRRDVDVTLNALKKTLAEYGMLAARHGFLDLENDGQAVKTATNDEALISLRERIKSKLIDLKKKNIDWALFGKGEMLKTLSEYSEWAERLRQTMSLMLLTLTAFGDTTLRDFADSKRAMDMGLQEVAQRQILAHSGPPEDFKALDGLIVEVSETPNTSSIRLARYEDEWGAAREVVVEYRTYDSALAYATEVNSPDLAEMKTPTRNLAWLLCSASFTQGPDGDVTAISNRPGISTLQCLGYLDQPEHYQTIFLYQLPRLRNLGIGSSIITLHDLINGGTVGAQAPRPTSKPSLGNRFSLAHTLASAVLNIHSSGWVHKNIWSRGVVVFPSSTSTPGSESEQHLVPYLTGWGLARPVLGSTDLATNTEAEPNFYRHPSRQGQPKSSFTAEHDIYALGVVLLEIALWRTIGSVFKKQIDKATVEGRLPPPEMVRKALLDRARADVPREMGEGYAKAVERCLNGDFGVDKDGDERTGLPVAVREMVVEVIARGMKL</sequence>
<dbReference type="PROSITE" id="PS50011">
    <property type="entry name" value="PROTEIN_KINASE_DOM"/>
    <property type="match status" value="1"/>
</dbReference>
<dbReference type="PANTHER" id="PTHR37542">
    <property type="entry name" value="HELO DOMAIN-CONTAINING PROTEIN-RELATED"/>
    <property type="match status" value="1"/>
</dbReference>
<name>A0A9P8ID66_9PEZI</name>
<organism evidence="2 3">
    <name type="scientific">Glutinoglossum americanum</name>
    <dbReference type="NCBI Taxonomy" id="1670608"/>
    <lineage>
        <taxon>Eukaryota</taxon>
        <taxon>Fungi</taxon>
        <taxon>Dikarya</taxon>
        <taxon>Ascomycota</taxon>
        <taxon>Pezizomycotina</taxon>
        <taxon>Geoglossomycetes</taxon>
        <taxon>Geoglossales</taxon>
        <taxon>Geoglossaceae</taxon>
        <taxon>Glutinoglossum</taxon>
    </lineage>
</organism>
<dbReference type="EMBL" id="JAGHQL010000005">
    <property type="protein sequence ID" value="KAH0545480.1"/>
    <property type="molecule type" value="Genomic_DNA"/>
</dbReference>
<dbReference type="InterPro" id="IPR011009">
    <property type="entry name" value="Kinase-like_dom_sf"/>
</dbReference>
<feature type="domain" description="Protein kinase" evidence="1">
    <location>
        <begin position="218"/>
        <end position="565"/>
    </location>
</feature>
<dbReference type="OrthoDB" id="1911848at2759"/>
<comment type="caution">
    <text evidence="2">The sequence shown here is derived from an EMBL/GenBank/DDBJ whole genome shotgun (WGS) entry which is preliminary data.</text>
</comment>
<evidence type="ECO:0000313" key="3">
    <source>
        <dbReference type="Proteomes" id="UP000698800"/>
    </source>
</evidence>
<dbReference type="AlphaFoldDB" id="A0A9P8ID66"/>
<protein>
    <recommendedName>
        <fullName evidence="1">Protein kinase domain-containing protein</fullName>
    </recommendedName>
</protein>
<dbReference type="GO" id="GO:0005524">
    <property type="term" value="F:ATP binding"/>
    <property type="evidence" value="ECO:0007669"/>
    <property type="project" value="InterPro"/>
</dbReference>
<dbReference type="Proteomes" id="UP000698800">
    <property type="component" value="Unassembled WGS sequence"/>
</dbReference>
<reference evidence="2" key="1">
    <citation type="submission" date="2021-03" db="EMBL/GenBank/DDBJ databases">
        <title>Comparative genomics and phylogenomic investigation of the class Geoglossomycetes provide insights into ecological specialization and systematics.</title>
        <authorList>
            <person name="Melie T."/>
            <person name="Pirro S."/>
            <person name="Miller A.N."/>
            <person name="Quandt A."/>
        </authorList>
    </citation>
    <scope>NUCLEOTIDE SEQUENCE</scope>
    <source>
        <strain evidence="2">GBOQ0MN5Z8</strain>
    </source>
</reference>
<evidence type="ECO:0000259" key="1">
    <source>
        <dbReference type="PROSITE" id="PS50011"/>
    </source>
</evidence>
<accession>A0A9P8ID66</accession>
<dbReference type="InterPro" id="IPR000719">
    <property type="entry name" value="Prot_kinase_dom"/>
</dbReference>
<dbReference type="GO" id="GO:0004672">
    <property type="term" value="F:protein kinase activity"/>
    <property type="evidence" value="ECO:0007669"/>
    <property type="project" value="InterPro"/>
</dbReference>
<dbReference type="Gene3D" id="1.10.510.10">
    <property type="entry name" value="Transferase(Phosphotransferase) domain 1"/>
    <property type="match status" value="1"/>
</dbReference>